<dbReference type="PANTHER" id="PTHR37813:SF1">
    <property type="entry name" value="FELS-2 PROPHAGE PROTEIN"/>
    <property type="match status" value="1"/>
</dbReference>
<accession>A0ABY8EKE4</accession>
<evidence type="ECO:0000256" key="1">
    <source>
        <dbReference type="ARBA" id="ARBA00022612"/>
    </source>
</evidence>
<feature type="domain" description="Phage tail tape measure protein" evidence="2">
    <location>
        <begin position="128"/>
        <end position="314"/>
    </location>
</feature>
<keyword evidence="4" id="KW-1185">Reference proteome</keyword>
<sequence>MAKDKEVSFIVDAKNKAKGPLLEVKRDFENVEKSASKSLREMSTSLRKADSSIYKFSNRLNGLDRIAKRSFQGASGAAALYTATTLRDFSQLNDGISKTNTLYQQTKQSQDKMFRDAININKLIPADYTTITQGFYDSISSGADPKYASMTTRKFGIASVGGDTDIPVVTKAAMGTMNAFGKEIKDLDHILDVQFSTVKNGIVEYEQLASSLETGVLKSADNAGVSIEELYGSIAGITKNSIPANVAATSLVQLFNKFTDAKAIKGFKEFGVDIQDTAGHTRKLTGIFKDLNEQFEKRGMTKEQRAGFLKNILGSDEAVRALQPLLGDLKEFDRILGEMNNSDGAVMDAYGDRLESMGTQLKLLWNNFKIYGMESIYALSPLLNALMEPTIKKQKFTVQKMNLEDKLEFEDDPTNKAMIKKSIALLETQIKDIDLTPVEKFRDGLKEGVEQLEKINPPLAKFFDSIGSFLLNYVGDDENAVTYRENAKLVGKGIVGGYAFKKVIDAIAWFNTNFGNKKGEKTGESLASTIKTMNINANIVNVYGNSVNSKGNNFNPKPSNVMPSPGGSLTPVLTGMAGLKLGETAIKQMMLNTPKVGQLLLEGTTGKATGTIITEAMKEGAISLAEVGIGGTAITTALSAAGPLIAAGAFTLVMSALEKKINPEGKNPIIDSKTAARENMRGKELADSISAYLSIHPKPQTVKSYKPNYYNKKDTIIKRDISSQKIKEDISNMFKKDLLLNTSLNTTNTINVPKPTLNANIYIDGSKLAPKRTEITYENIGKQVERNSRRYSGTTR</sequence>
<gene>
    <name evidence="3" type="ORF">P4S50_19945</name>
</gene>
<geneLocation type="plasmid" evidence="3 4">
    <name>unnamed1</name>
</geneLocation>
<dbReference type="Proteomes" id="UP001222800">
    <property type="component" value="Plasmid unnamed1"/>
</dbReference>
<proteinExistence type="predicted"/>
<dbReference type="RefSeq" id="WP_277734859.1">
    <property type="nucleotide sequence ID" value="NZ_CP120734.1"/>
</dbReference>
<evidence type="ECO:0000259" key="2">
    <source>
        <dbReference type="Pfam" id="PF10145"/>
    </source>
</evidence>
<protein>
    <submittedName>
        <fullName evidence="3">Phage tail tape measure protein</fullName>
    </submittedName>
</protein>
<keyword evidence="1" id="KW-1188">Viral release from host cell</keyword>
<dbReference type="PANTHER" id="PTHR37813">
    <property type="entry name" value="FELS-2 PROPHAGE PROTEIN"/>
    <property type="match status" value="1"/>
</dbReference>
<dbReference type="NCBIfam" id="TIGR01760">
    <property type="entry name" value="tape_meas_TP901"/>
    <property type="match status" value="1"/>
</dbReference>
<name>A0ABY8EKE4_9FIRM</name>
<evidence type="ECO:0000313" key="4">
    <source>
        <dbReference type="Proteomes" id="UP001222800"/>
    </source>
</evidence>
<reference evidence="3 4" key="1">
    <citation type="submission" date="2023-03" db="EMBL/GenBank/DDBJ databases">
        <title>Complete genome sequence of Tepidibacter sp. SWIR-1, isolated from a deep-sea hydrothermal vent.</title>
        <authorList>
            <person name="Li X."/>
        </authorList>
    </citation>
    <scope>NUCLEOTIDE SEQUENCE [LARGE SCALE GENOMIC DNA]</scope>
    <source>
        <strain evidence="3 4">SWIR-1</strain>
        <plasmid evidence="3 4">unnamed1</plasmid>
    </source>
</reference>
<dbReference type="EMBL" id="CP120734">
    <property type="protein sequence ID" value="WFD12454.1"/>
    <property type="molecule type" value="Genomic_DNA"/>
</dbReference>
<keyword evidence="3" id="KW-0614">Plasmid</keyword>
<dbReference type="Pfam" id="PF10145">
    <property type="entry name" value="PhageMin_Tail"/>
    <property type="match status" value="1"/>
</dbReference>
<organism evidence="3 4">
    <name type="scientific">Tepidibacter hydrothermalis</name>
    <dbReference type="NCBI Taxonomy" id="3036126"/>
    <lineage>
        <taxon>Bacteria</taxon>
        <taxon>Bacillati</taxon>
        <taxon>Bacillota</taxon>
        <taxon>Clostridia</taxon>
        <taxon>Peptostreptococcales</taxon>
        <taxon>Peptostreptococcaceae</taxon>
        <taxon>Tepidibacter</taxon>
    </lineage>
</organism>
<dbReference type="InterPro" id="IPR010090">
    <property type="entry name" value="Phage_tape_meas"/>
</dbReference>
<evidence type="ECO:0000313" key="3">
    <source>
        <dbReference type="EMBL" id="WFD12454.1"/>
    </source>
</evidence>